<dbReference type="PROSITE" id="PS50887">
    <property type="entry name" value="GGDEF"/>
    <property type="match status" value="1"/>
</dbReference>
<feature type="modified residue" description="4-aspartylphosphate" evidence="1">
    <location>
        <position position="58"/>
    </location>
</feature>
<dbReference type="Pfam" id="PF00563">
    <property type="entry name" value="EAL"/>
    <property type="match status" value="1"/>
</dbReference>
<feature type="domain" description="Response regulatory" evidence="2">
    <location>
        <begin position="7"/>
        <end position="123"/>
    </location>
</feature>
<reference evidence="8" key="1">
    <citation type="journal article" date="2015" name="Genome Announc.">
        <title>Complete Genome Sequence of Herbaspirillum hiltneri N3 (DSM 17495), Isolated from Surface-Sterilized Wheat Roots.</title>
        <authorList>
            <person name="Guizelini D."/>
            <person name="Saizaki P.M."/>
            <person name="Coimbra N.A."/>
            <person name="Weiss V.A."/>
            <person name="Faoro H."/>
            <person name="Sfeir M.Z."/>
            <person name="Baura V.A."/>
            <person name="Monteiro R.A."/>
            <person name="Chubatsu L.S."/>
            <person name="Souza E.M."/>
            <person name="Cruz L.M."/>
            <person name="Pedrosa F.O."/>
            <person name="Raittz R.T."/>
            <person name="Marchaukoski J.N."/>
            <person name="Steffens M.B."/>
        </authorList>
    </citation>
    <scope>NUCLEOTIDE SEQUENCE [LARGE SCALE GENOMIC DNA]</scope>
    <source>
        <strain evidence="8">N3</strain>
    </source>
</reference>
<accession>A0ABN4HYL5</accession>
<protein>
    <submittedName>
        <fullName evidence="7">Diguanylate cyclase</fullName>
    </submittedName>
</protein>
<dbReference type="PROSITE" id="PS50112">
    <property type="entry name" value="PAS"/>
    <property type="match status" value="1"/>
</dbReference>
<dbReference type="Gene3D" id="3.40.50.2300">
    <property type="match status" value="1"/>
</dbReference>
<dbReference type="InterPro" id="IPR011006">
    <property type="entry name" value="CheY-like_superfamily"/>
</dbReference>
<evidence type="ECO:0000259" key="5">
    <source>
        <dbReference type="PROSITE" id="PS50883"/>
    </source>
</evidence>
<dbReference type="CDD" id="cd00130">
    <property type="entry name" value="PAS"/>
    <property type="match status" value="1"/>
</dbReference>
<dbReference type="SUPFAM" id="SSF141868">
    <property type="entry name" value="EAL domain-like"/>
    <property type="match status" value="1"/>
</dbReference>
<dbReference type="InterPro" id="IPR043128">
    <property type="entry name" value="Rev_trsase/Diguanyl_cyclase"/>
</dbReference>
<dbReference type="Pfam" id="PF00990">
    <property type="entry name" value="GGDEF"/>
    <property type="match status" value="1"/>
</dbReference>
<evidence type="ECO:0000259" key="6">
    <source>
        <dbReference type="PROSITE" id="PS50887"/>
    </source>
</evidence>
<dbReference type="SUPFAM" id="SSF55785">
    <property type="entry name" value="PYP-like sensor domain (PAS domain)"/>
    <property type="match status" value="1"/>
</dbReference>
<dbReference type="InterPro" id="IPR001633">
    <property type="entry name" value="EAL_dom"/>
</dbReference>
<dbReference type="SMART" id="SM00448">
    <property type="entry name" value="REC"/>
    <property type="match status" value="1"/>
</dbReference>
<keyword evidence="1" id="KW-0597">Phosphoprotein</keyword>
<dbReference type="InterPro" id="IPR013656">
    <property type="entry name" value="PAS_4"/>
</dbReference>
<dbReference type="PROSITE" id="PS50110">
    <property type="entry name" value="RESPONSE_REGULATORY"/>
    <property type="match status" value="1"/>
</dbReference>
<dbReference type="SMART" id="SM00052">
    <property type="entry name" value="EAL"/>
    <property type="match status" value="1"/>
</dbReference>
<sequence length="700" mass="78625">MRRNTLKILMVEDDPGDVELARYELTRAGIACDVQQVDTEDAFVDALSRYRPDIVLGDFSLPDFDGMSALQIVQQTAPDTPFLFVSGTMGEERAIKALKQGAYDYVLKSNLARLPSAVERALQEAHQHQIRNKMEQALQAERNLLSAIFDTTGALGLVLDKEGRIVRFNQAAERTTGYTLSQVQGKYFWDVFFPAEEREPVRNQFINWHVQTQPLQYQSRWLTAGGERREILWLTTFLQEDHGSALNYVCSGIDITQWRQAEDRVHRLSNYDVLTGLPNRSLLRDRLEQGIARVERERRPGLLAVILIGVRGAIAVREGLGLQLSEDALVEASRRLAGLMQRDATLARFGDTSFAMVLHVPEQDQIAMAVQEIIDVLDLPYLVDGHEGVYLESNIGVTIYPNDGDSGDALLQAAEVAMHRAMENVLERFQFYTPALNGQVSHRLQMASHLRHAVRKKEMLLHYQPQVSLQSGKIVGVEALLRWQHPEKGMISPMEFIPLAEETGLIVPIGEWVLRTACEQAQRWHDLGVHGLTMAVNLSAKQFAQKNLAAMVRQALDDSGFSSHCLELELTESASMESPEKSIEVMKLLKAMGVRLSIDDFGTGYSNLNYLKRFPVDQLKIDRSFVRDVGTDADDLAIARAVIALARSLHLEVLAEGVEDLVQYEIMKENGCDKVQGYYFSTPLAVDECTRLLLARSTFS</sequence>
<dbReference type="SMART" id="SM00267">
    <property type="entry name" value="GGDEF"/>
    <property type="match status" value="1"/>
</dbReference>
<dbReference type="PROSITE" id="PS50113">
    <property type="entry name" value="PAC"/>
    <property type="match status" value="1"/>
</dbReference>
<dbReference type="InterPro" id="IPR052155">
    <property type="entry name" value="Biofilm_reg_signaling"/>
</dbReference>
<dbReference type="CDD" id="cd00156">
    <property type="entry name" value="REC"/>
    <property type="match status" value="1"/>
</dbReference>
<dbReference type="Gene3D" id="3.30.450.20">
    <property type="entry name" value="PAS domain"/>
    <property type="match status" value="1"/>
</dbReference>
<dbReference type="RefSeq" id="WP_053198941.1">
    <property type="nucleotide sequence ID" value="NZ_CP011409.1"/>
</dbReference>
<dbReference type="NCBIfam" id="TIGR00254">
    <property type="entry name" value="GGDEF"/>
    <property type="match status" value="1"/>
</dbReference>
<dbReference type="NCBIfam" id="TIGR00229">
    <property type="entry name" value="sensory_box"/>
    <property type="match status" value="1"/>
</dbReference>
<dbReference type="EMBL" id="CP011409">
    <property type="protein sequence ID" value="AKZ63920.1"/>
    <property type="molecule type" value="Genomic_DNA"/>
</dbReference>
<dbReference type="PANTHER" id="PTHR44757:SF2">
    <property type="entry name" value="BIOFILM ARCHITECTURE MAINTENANCE PROTEIN MBAA"/>
    <property type="match status" value="1"/>
</dbReference>
<organism evidence="7 8">
    <name type="scientific">Herbaspirillum hiltneri N3</name>
    <dbReference type="NCBI Taxonomy" id="1262470"/>
    <lineage>
        <taxon>Bacteria</taxon>
        <taxon>Pseudomonadati</taxon>
        <taxon>Pseudomonadota</taxon>
        <taxon>Betaproteobacteria</taxon>
        <taxon>Burkholderiales</taxon>
        <taxon>Oxalobacteraceae</taxon>
        <taxon>Herbaspirillum</taxon>
    </lineage>
</organism>
<dbReference type="Pfam" id="PF00072">
    <property type="entry name" value="Response_reg"/>
    <property type="match status" value="1"/>
</dbReference>
<dbReference type="InterPro" id="IPR000014">
    <property type="entry name" value="PAS"/>
</dbReference>
<dbReference type="InterPro" id="IPR001789">
    <property type="entry name" value="Sig_transdc_resp-reg_receiver"/>
</dbReference>
<dbReference type="PROSITE" id="PS50883">
    <property type="entry name" value="EAL"/>
    <property type="match status" value="1"/>
</dbReference>
<dbReference type="InterPro" id="IPR035965">
    <property type="entry name" value="PAS-like_dom_sf"/>
</dbReference>
<dbReference type="CDD" id="cd01948">
    <property type="entry name" value="EAL"/>
    <property type="match status" value="1"/>
</dbReference>
<feature type="domain" description="PAC" evidence="4">
    <location>
        <begin position="215"/>
        <end position="267"/>
    </location>
</feature>
<gene>
    <name evidence="7" type="ORF">F506_15745</name>
</gene>
<evidence type="ECO:0000256" key="1">
    <source>
        <dbReference type="PROSITE-ProRule" id="PRU00169"/>
    </source>
</evidence>
<dbReference type="Gene3D" id="3.20.20.450">
    <property type="entry name" value="EAL domain"/>
    <property type="match status" value="1"/>
</dbReference>
<proteinExistence type="predicted"/>
<dbReference type="PANTHER" id="PTHR44757">
    <property type="entry name" value="DIGUANYLATE CYCLASE DGCP"/>
    <property type="match status" value="1"/>
</dbReference>
<dbReference type="Gene3D" id="3.30.70.270">
    <property type="match status" value="1"/>
</dbReference>
<dbReference type="SUPFAM" id="SSF55073">
    <property type="entry name" value="Nucleotide cyclase"/>
    <property type="match status" value="1"/>
</dbReference>
<evidence type="ECO:0000259" key="2">
    <source>
        <dbReference type="PROSITE" id="PS50110"/>
    </source>
</evidence>
<feature type="domain" description="EAL" evidence="5">
    <location>
        <begin position="443"/>
        <end position="697"/>
    </location>
</feature>
<dbReference type="CDD" id="cd01949">
    <property type="entry name" value="GGDEF"/>
    <property type="match status" value="1"/>
</dbReference>
<dbReference type="InterPro" id="IPR000160">
    <property type="entry name" value="GGDEF_dom"/>
</dbReference>
<dbReference type="SMART" id="SM00091">
    <property type="entry name" value="PAS"/>
    <property type="match status" value="1"/>
</dbReference>
<dbReference type="InterPro" id="IPR000700">
    <property type="entry name" value="PAS-assoc_C"/>
</dbReference>
<feature type="domain" description="GGDEF" evidence="6">
    <location>
        <begin position="301"/>
        <end position="434"/>
    </location>
</feature>
<dbReference type="SUPFAM" id="SSF52172">
    <property type="entry name" value="CheY-like"/>
    <property type="match status" value="1"/>
</dbReference>
<evidence type="ECO:0000259" key="4">
    <source>
        <dbReference type="PROSITE" id="PS50113"/>
    </source>
</evidence>
<evidence type="ECO:0000259" key="3">
    <source>
        <dbReference type="PROSITE" id="PS50112"/>
    </source>
</evidence>
<name>A0ABN4HYL5_9BURK</name>
<feature type="domain" description="PAS" evidence="3">
    <location>
        <begin position="141"/>
        <end position="213"/>
    </location>
</feature>
<dbReference type="InterPro" id="IPR029787">
    <property type="entry name" value="Nucleotide_cyclase"/>
</dbReference>
<evidence type="ECO:0000313" key="8">
    <source>
        <dbReference type="Proteomes" id="UP000063429"/>
    </source>
</evidence>
<keyword evidence="8" id="KW-1185">Reference proteome</keyword>
<dbReference type="Pfam" id="PF08448">
    <property type="entry name" value="PAS_4"/>
    <property type="match status" value="1"/>
</dbReference>
<dbReference type="Proteomes" id="UP000063429">
    <property type="component" value="Chromosome"/>
</dbReference>
<dbReference type="InterPro" id="IPR035919">
    <property type="entry name" value="EAL_sf"/>
</dbReference>
<evidence type="ECO:0000313" key="7">
    <source>
        <dbReference type="EMBL" id="AKZ63920.1"/>
    </source>
</evidence>